<dbReference type="AlphaFoldDB" id="A0A1G9GQU9"/>
<reference evidence="2 3" key="1">
    <citation type="submission" date="2016-10" db="EMBL/GenBank/DDBJ databases">
        <authorList>
            <person name="de Groot N.N."/>
        </authorList>
    </citation>
    <scope>NUCLEOTIDE SEQUENCE [LARGE SCALE GENOMIC DNA]</scope>
    <source>
        <strain evidence="2 3">CGMCC 4.5727</strain>
    </source>
</reference>
<gene>
    <name evidence="2" type="ORF">SAMN05421806_116134</name>
</gene>
<organism evidence="2 3">
    <name type="scientific">Streptomyces indicus</name>
    <dbReference type="NCBI Taxonomy" id="417292"/>
    <lineage>
        <taxon>Bacteria</taxon>
        <taxon>Bacillati</taxon>
        <taxon>Actinomycetota</taxon>
        <taxon>Actinomycetes</taxon>
        <taxon>Kitasatosporales</taxon>
        <taxon>Streptomycetaceae</taxon>
        <taxon>Streptomyces</taxon>
    </lineage>
</organism>
<dbReference type="OrthoDB" id="4309232at2"/>
<accession>A0A1G9GQU9</accession>
<sequence>MNGDPLYHWTALGISTLLMLPMPVAMLAGWAPRWLRNRQAGMRLRAYGILCIYTQMLFYGIPRIADASFEAVMTCMNIGLGFLAIAAVLFLLSALKDASARRPSQVEPRES</sequence>
<feature type="transmembrane region" description="Helical" evidence="1">
    <location>
        <begin position="44"/>
        <end position="65"/>
    </location>
</feature>
<keyword evidence="3" id="KW-1185">Reference proteome</keyword>
<dbReference type="RefSeq" id="WP_093615815.1">
    <property type="nucleotide sequence ID" value="NZ_FNFF01000016.1"/>
</dbReference>
<keyword evidence="1" id="KW-0812">Transmembrane</keyword>
<keyword evidence="1" id="KW-1133">Transmembrane helix</keyword>
<dbReference type="EMBL" id="FNFF01000016">
    <property type="protein sequence ID" value="SDL02673.1"/>
    <property type="molecule type" value="Genomic_DNA"/>
</dbReference>
<keyword evidence="1" id="KW-0472">Membrane</keyword>
<dbReference type="Proteomes" id="UP000199155">
    <property type="component" value="Unassembled WGS sequence"/>
</dbReference>
<evidence type="ECO:0000256" key="1">
    <source>
        <dbReference type="SAM" id="Phobius"/>
    </source>
</evidence>
<proteinExistence type="predicted"/>
<name>A0A1G9GQU9_9ACTN</name>
<protein>
    <submittedName>
        <fullName evidence="2">Uncharacterized protein</fullName>
    </submittedName>
</protein>
<feature type="transmembrane region" description="Helical" evidence="1">
    <location>
        <begin position="71"/>
        <end position="95"/>
    </location>
</feature>
<evidence type="ECO:0000313" key="2">
    <source>
        <dbReference type="EMBL" id="SDL02673.1"/>
    </source>
</evidence>
<feature type="transmembrane region" description="Helical" evidence="1">
    <location>
        <begin position="6"/>
        <end position="32"/>
    </location>
</feature>
<evidence type="ECO:0000313" key="3">
    <source>
        <dbReference type="Proteomes" id="UP000199155"/>
    </source>
</evidence>